<dbReference type="SMART" id="SM00382">
    <property type="entry name" value="AAA"/>
    <property type="match status" value="1"/>
</dbReference>
<name>A0A1B4XD89_9GAMM</name>
<keyword evidence="2" id="KW-0813">Transport</keyword>
<dbReference type="CDD" id="cd03224">
    <property type="entry name" value="ABC_TM1139_LivF_branched"/>
    <property type="match status" value="1"/>
</dbReference>
<protein>
    <submittedName>
        <fullName evidence="7">Amino acid ABC transporter ATPase</fullName>
    </submittedName>
</protein>
<dbReference type="GO" id="GO:0016887">
    <property type="term" value="F:ATP hydrolysis activity"/>
    <property type="evidence" value="ECO:0007669"/>
    <property type="project" value="InterPro"/>
</dbReference>
<dbReference type="PROSITE" id="PS50893">
    <property type="entry name" value="ABC_TRANSPORTER_2"/>
    <property type="match status" value="1"/>
</dbReference>
<keyword evidence="5" id="KW-0029">Amino-acid transport</keyword>
<dbReference type="PANTHER" id="PTHR43820">
    <property type="entry name" value="HIGH-AFFINITY BRANCHED-CHAIN AMINO ACID TRANSPORT ATP-BINDING PROTEIN LIVF"/>
    <property type="match status" value="1"/>
</dbReference>
<dbReference type="InterPro" id="IPR003439">
    <property type="entry name" value="ABC_transporter-like_ATP-bd"/>
</dbReference>
<keyword evidence="8" id="KW-1185">Reference proteome</keyword>
<evidence type="ECO:0000256" key="3">
    <source>
        <dbReference type="ARBA" id="ARBA00022741"/>
    </source>
</evidence>
<dbReference type="RefSeq" id="WP_096359611.1">
    <property type="nucleotide sequence ID" value="NZ_AP014879.1"/>
</dbReference>
<dbReference type="GO" id="GO:0005524">
    <property type="term" value="F:ATP binding"/>
    <property type="evidence" value="ECO:0007669"/>
    <property type="project" value="UniProtKB-KW"/>
</dbReference>
<dbReference type="Proteomes" id="UP000243180">
    <property type="component" value="Chromosome"/>
</dbReference>
<comment type="similarity">
    <text evidence="1">Belongs to the ABC transporter superfamily.</text>
</comment>
<dbReference type="PROSITE" id="PS00211">
    <property type="entry name" value="ABC_TRANSPORTER_1"/>
    <property type="match status" value="1"/>
</dbReference>
<dbReference type="InterPro" id="IPR017871">
    <property type="entry name" value="ABC_transporter-like_CS"/>
</dbReference>
<dbReference type="SUPFAM" id="SSF52540">
    <property type="entry name" value="P-loop containing nucleoside triphosphate hydrolases"/>
    <property type="match status" value="1"/>
</dbReference>
<dbReference type="InParanoid" id="A0A1B4XD89"/>
<dbReference type="GO" id="GO:0015658">
    <property type="term" value="F:branched-chain amino acid transmembrane transporter activity"/>
    <property type="evidence" value="ECO:0007669"/>
    <property type="project" value="TreeGrafter"/>
</dbReference>
<evidence type="ECO:0000256" key="5">
    <source>
        <dbReference type="ARBA" id="ARBA00022970"/>
    </source>
</evidence>
<feature type="domain" description="ABC transporter" evidence="6">
    <location>
        <begin position="6"/>
        <end position="238"/>
    </location>
</feature>
<dbReference type="GO" id="GO:0015807">
    <property type="term" value="P:L-amino acid transport"/>
    <property type="evidence" value="ECO:0007669"/>
    <property type="project" value="TreeGrafter"/>
</dbReference>
<sequence length="239" mass="26155">MTKPLLSIRDLGVSYGAVQVLFGVSIDVHAGEIVSIIGPNGAGKSTVIKAVIGLVEVQQGSVEFDGRDTTNYPAHVIPSLGVTYVPQGRIVFAQMTVSDNLEMGAFLQRDARKRREAVQAVFEQFPRLYERRHQPAGKLSGGEQQMLAIGRALMLNPRLVILDEPSLGLSPKYVDIIFEQLLALKQQGRTLLMVEQNAARALELSDRGYALELGHNRFADTGARLLANEDVRRMYLGGA</sequence>
<accession>A0A1B4XD89</accession>
<evidence type="ECO:0000313" key="7">
    <source>
        <dbReference type="EMBL" id="BAV32784.1"/>
    </source>
</evidence>
<dbReference type="InterPro" id="IPR003593">
    <property type="entry name" value="AAA+_ATPase"/>
</dbReference>
<evidence type="ECO:0000256" key="1">
    <source>
        <dbReference type="ARBA" id="ARBA00005417"/>
    </source>
</evidence>
<dbReference type="AlphaFoldDB" id="A0A1B4XD89"/>
<dbReference type="InterPro" id="IPR027417">
    <property type="entry name" value="P-loop_NTPase"/>
</dbReference>
<keyword evidence="3" id="KW-0547">Nucleotide-binding</keyword>
<dbReference type="InterPro" id="IPR052156">
    <property type="entry name" value="BCAA_Transport_ATP-bd_LivF"/>
</dbReference>
<keyword evidence="4" id="KW-0067">ATP-binding</keyword>
<dbReference type="KEGG" id="slim:SCL_0462"/>
<evidence type="ECO:0000256" key="2">
    <source>
        <dbReference type="ARBA" id="ARBA00022448"/>
    </source>
</evidence>
<dbReference type="Gene3D" id="3.40.50.300">
    <property type="entry name" value="P-loop containing nucleotide triphosphate hydrolases"/>
    <property type="match status" value="1"/>
</dbReference>
<organism evidence="7 8">
    <name type="scientific">Sulfuricaulis limicola</name>
    <dbReference type="NCBI Taxonomy" id="1620215"/>
    <lineage>
        <taxon>Bacteria</taxon>
        <taxon>Pseudomonadati</taxon>
        <taxon>Pseudomonadota</taxon>
        <taxon>Gammaproteobacteria</taxon>
        <taxon>Acidiferrobacterales</taxon>
        <taxon>Acidiferrobacteraceae</taxon>
        <taxon>Sulfuricaulis</taxon>
    </lineage>
</organism>
<evidence type="ECO:0000256" key="4">
    <source>
        <dbReference type="ARBA" id="ARBA00022840"/>
    </source>
</evidence>
<reference evidence="7 8" key="1">
    <citation type="submission" date="2015-05" db="EMBL/GenBank/DDBJ databases">
        <title>Complete genome sequence of a sulfur-oxidizing gammaproteobacterium strain HA5.</title>
        <authorList>
            <person name="Miura A."/>
            <person name="Kojima H."/>
            <person name="Fukui M."/>
        </authorList>
    </citation>
    <scope>NUCLEOTIDE SEQUENCE [LARGE SCALE GENOMIC DNA]</scope>
    <source>
        <strain evidence="7 8">HA5</strain>
    </source>
</reference>
<dbReference type="PANTHER" id="PTHR43820:SF4">
    <property type="entry name" value="HIGH-AFFINITY BRANCHED-CHAIN AMINO ACID TRANSPORT ATP-BINDING PROTEIN LIVF"/>
    <property type="match status" value="1"/>
</dbReference>
<dbReference type="Pfam" id="PF00005">
    <property type="entry name" value="ABC_tran"/>
    <property type="match status" value="1"/>
</dbReference>
<dbReference type="OrthoDB" id="9776369at2"/>
<dbReference type="EMBL" id="AP014879">
    <property type="protein sequence ID" value="BAV32784.1"/>
    <property type="molecule type" value="Genomic_DNA"/>
</dbReference>
<evidence type="ECO:0000313" key="8">
    <source>
        <dbReference type="Proteomes" id="UP000243180"/>
    </source>
</evidence>
<gene>
    <name evidence="7" type="ORF">SCL_0462</name>
</gene>
<evidence type="ECO:0000259" key="6">
    <source>
        <dbReference type="PROSITE" id="PS50893"/>
    </source>
</evidence>
<proteinExistence type="inferred from homology"/>